<evidence type="ECO:0000256" key="1">
    <source>
        <dbReference type="SAM" id="Phobius"/>
    </source>
</evidence>
<sequence>MLLDRNPDCSNNTLKLIIFHTSISSLFILIHIFIGKLLFWLFFDSQKWLILAVFLSLLGVWGGILASDRWDQ</sequence>
<reference evidence="2" key="1">
    <citation type="submission" date="2013-07" db="EMBL/GenBank/DDBJ databases">
        <title>Sub-species coevolution in mutualistic symbiosis.</title>
        <authorList>
            <person name="Murfin K."/>
            <person name="Klassen J."/>
            <person name="Lee M."/>
            <person name="Forst S."/>
            <person name="Stock P."/>
            <person name="Goodrich-Blair H."/>
        </authorList>
    </citation>
    <scope>NUCLEOTIDE SEQUENCE [LARGE SCALE GENOMIC DNA]</scope>
    <source>
        <strain evidence="2">Kraussei Quebec</strain>
    </source>
</reference>
<gene>
    <name evidence="2" type="ORF">XBKQ1_300019</name>
</gene>
<feature type="transmembrane region" description="Helical" evidence="1">
    <location>
        <begin position="48"/>
        <end position="66"/>
    </location>
</feature>
<comment type="caution">
    <text evidence="2">The sequence shown here is derived from an EMBL/GenBank/DDBJ whole genome shotgun (WGS) entry which is preliminary data.</text>
</comment>
<protein>
    <submittedName>
        <fullName evidence="2">Uncharacterized protein</fullName>
    </submittedName>
</protein>
<accession>A0A077PKQ8</accession>
<proteinExistence type="predicted"/>
<keyword evidence="1" id="KW-0812">Transmembrane</keyword>
<name>A0A077PKQ8_XENBV</name>
<keyword evidence="3" id="KW-1185">Reference proteome</keyword>
<evidence type="ECO:0000313" key="3">
    <source>
        <dbReference type="Proteomes" id="UP000028500"/>
    </source>
</evidence>
<keyword evidence="1" id="KW-1133">Transmembrane helix</keyword>
<keyword evidence="1" id="KW-0472">Membrane</keyword>
<dbReference type="EMBL" id="CBSY010000218">
    <property type="protein sequence ID" value="CDH21192.1"/>
    <property type="molecule type" value="Genomic_DNA"/>
</dbReference>
<dbReference type="HOGENOM" id="CLU_201999_0_0_6"/>
<organism evidence="2 3">
    <name type="scientific">Xenorhabdus bovienii str. kraussei Quebec</name>
    <dbReference type="NCBI Taxonomy" id="1398203"/>
    <lineage>
        <taxon>Bacteria</taxon>
        <taxon>Pseudomonadati</taxon>
        <taxon>Pseudomonadota</taxon>
        <taxon>Gammaproteobacteria</taxon>
        <taxon>Enterobacterales</taxon>
        <taxon>Morganellaceae</taxon>
        <taxon>Xenorhabdus</taxon>
    </lineage>
</organism>
<dbReference type="AlphaFoldDB" id="A0A077PKQ8"/>
<dbReference type="Proteomes" id="UP000028500">
    <property type="component" value="Unassembled WGS sequence"/>
</dbReference>
<evidence type="ECO:0000313" key="2">
    <source>
        <dbReference type="EMBL" id="CDH21192.1"/>
    </source>
</evidence>
<feature type="transmembrane region" description="Helical" evidence="1">
    <location>
        <begin position="16"/>
        <end position="42"/>
    </location>
</feature>